<feature type="compositionally biased region" description="Basic and acidic residues" evidence="1">
    <location>
        <begin position="313"/>
        <end position="326"/>
    </location>
</feature>
<dbReference type="InterPro" id="IPR031981">
    <property type="entry name" value="MIEAP_C"/>
</dbReference>
<feature type="region of interest" description="Disordered" evidence="1">
    <location>
        <begin position="187"/>
        <end position="241"/>
    </location>
</feature>
<evidence type="ECO:0000313" key="4">
    <source>
        <dbReference type="Proteomes" id="UP001195483"/>
    </source>
</evidence>
<feature type="compositionally biased region" description="Polar residues" evidence="1">
    <location>
        <begin position="944"/>
        <end position="956"/>
    </location>
</feature>
<feature type="compositionally biased region" description="Polar residues" evidence="1">
    <location>
        <begin position="1009"/>
        <end position="1021"/>
    </location>
</feature>
<reference evidence="3" key="1">
    <citation type="journal article" date="2021" name="Genome Biol. Evol.">
        <title>A High-Quality Reference Genome for a Parasitic Bivalve with Doubly Uniparental Inheritance (Bivalvia: Unionida).</title>
        <authorList>
            <person name="Smith C.H."/>
        </authorList>
    </citation>
    <scope>NUCLEOTIDE SEQUENCE</scope>
    <source>
        <strain evidence="3">CHS0354</strain>
    </source>
</reference>
<accession>A0AAE0T433</accession>
<name>A0AAE0T433_9BIVA</name>
<dbReference type="EMBL" id="JAEAOA010001575">
    <property type="protein sequence ID" value="KAK3602858.1"/>
    <property type="molecule type" value="Genomic_DNA"/>
</dbReference>
<feature type="compositionally biased region" description="Polar residues" evidence="1">
    <location>
        <begin position="965"/>
        <end position="980"/>
    </location>
</feature>
<feature type="domain" description="Mitochondria-eating protein C-terminal" evidence="2">
    <location>
        <begin position="1180"/>
        <end position="1376"/>
    </location>
</feature>
<feature type="compositionally biased region" description="Basic and acidic residues" evidence="1">
    <location>
        <begin position="798"/>
        <end position="819"/>
    </location>
</feature>
<feature type="region of interest" description="Disordered" evidence="1">
    <location>
        <begin position="907"/>
        <end position="1065"/>
    </location>
</feature>
<dbReference type="Proteomes" id="UP001195483">
    <property type="component" value="Unassembled WGS sequence"/>
</dbReference>
<evidence type="ECO:0000256" key="1">
    <source>
        <dbReference type="SAM" id="MobiDB-lite"/>
    </source>
</evidence>
<feature type="region of interest" description="Disordered" evidence="1">
    <location>
        <begin position="745"/>
        <end position="857"/>
    </location>
</feature>
<feature type="region of interest" description="Disordered" evidence="1">
    <location>
        <begin position="313"/>
        <end position="335"/>
    </location>
</feature>
<sequence>MSQTPTPGFIERFENCDLKDFKKEDLDMITREMNILYSKLRELVLYDATSLEIFLTYLREGNFQLAELFRKRALFELLTIEEDRNYIMLIEEHGFEEGCEHVVQYSEYYFDPEEKEQGPTLLEEKRKQNLEIINVEEKRSKPTKRLKDNTEVADDYFDPEFERRRKEYRRKRLRRIKRKISPDVSINDQPLIIKEPRLSPEGGDSTKKDKIGDKSPESSHQNIEVKETSEHNKSSLLSANTDPKRVVLEEINNVKPSSAGERYGFAKPLKEITDNLGSIRRRGIVGGNISPDKTADSASNVINEKNDKLVKDRTKSEEVLNEERNKGTNTWNPLKQNTDILSERNINTLQVSQRKPDYDKYKNMKDEENDGEMKQPHDFMDFTNLMGPDMSSGRSHSENDESLRPEHKEYDEVSAMSPICLWQEVDRSGLDLLKLVNADDQKTTTNSKRKRVDNETSDEYNDNMVIQKREINTKSPNQSIDVSRSPHTIKQDKEDTITEKATFETNTLKLTTELEVASREISETQGNIDHSSTSLQGNIKFDNLTKPSIKPVGNSASSDNTFRLDLSTMNSEQTSEENIDNTHFMNTERNKLEVIFNGRTNNPKHARDFAYKDDISMNAVNDGESMTPDSMRTAIVTGEEKKIDATESTIGSRLVRKEQNHDEKVTRVVTDQKSEISFYDNRTDQTHALGIRSEVEKENLITLNHKNIGHKTVITRLLSIGSLGTLSPIREGEQVTDETDLEVITESSSQPYLEETTKTNNQMEKGDDGKDEMKVSLNMDSVDETLDGSTNHSGTYIEKSKYQDRRNHTSKDKDGKTRIGDAVNATDPWKRNVDFDNLTSAGGGEKDKVSTDSNRTKHLVDAETRIPHEGTLSDDRASNGIKAINTQIHTDSHGLLTDNSLRVRESSLSSQVFQDKGDSNSLGLEKRPMPMKEEIRPDVEKPQETQQENKTSSQHDVVSEDKNGLLSNSLEMASKRSVTVKSKDDIDSVQNENSKHHNGNVIDEEKVIQTKQTRSVSSQNGDLAEIGKHSTRTENSNNQEVDRGLKQMSRTNKGDSVLLHEDKDHSSTKYVEKRIDTAKRTDDKLNAKLVLQRVNEKMIKLDQQEKMNPVTVMSSTSRVQYHGDMKGTLKQIVSDERAGDQIKRPKIHGPREVLLQRSEEASLLLKQGNPNIADLSDNNRPTNLAERFSELYDNEYTYAFAELQKMHFDERKIAYVLLCIVKDAYYFCSERASDERKRLMSVVENSPAATSNGNPLKTEALRKGIVAQTLKDNARSLSPKIWKDFLDGRYQSLIPEGINSRNDRLHKYVKLCVEIVWWMCVQDPPIYLSWIEETESREFDKDEYRSYTKSGNTVDFCVWPLVHLCKGGPILVKGIAQGK</sequence>
<feature type="compositionally biased region" description="Basic and acidic residues" evidence="1">
    <location>
        <begin position="924"/>
        <end position="943"/>
    </location>
</feature>
<evidence type="ECO:0000313" key="3">
    <source>
        <dbReference type="EMBL" id="KAK3602858.1"/>
    </source>
</evidence>
<feature type="compositionally biased region" description="Basic and acidic residues" evidence="1">
    <location>
        <begin position="194"/>
        <end position="233"/>
    </location>
</feature>
<feature type="compositionally biased region" description="Basic and acidic residues" evidence="1">
    <location>
        <begin position="844"/>
        <end position="857"/>
    </location>
</feature>
<keyword evidence="4" id="KW-1185">Reference proteome</keyword>
<organism evidence="3 4">
    <name type="scientific">Potamilus streckersoni</name>
    <dbReference type="NCBI Taxonomy" id="2493646"/>
    <lineage>
        <taxon>Eukaryota</taxon>
        <taxon>Metazoa</taxon>
        <taxon>Spiralia</taxon>
        <taxon>Lophotrochozoa</taxon>
        <taxon>Mollusca</taxon>
        <taxon>Bivalvia</taxon>
        <taxon>Autobranchia</taxon>
        <taxon>Heteroconchia</taxon>
        <taxon>Palaeoheterodonta</taxon>
        <taxon>Unionida</taxon>
        <taxon>Unionoidea</taxon>
        <taxon>Unionidae</taxon>
        <taxon>Ambleminae</taxon>
        <taxon>Lampsilini</taxon>
        <taxon>Potamilus</taxon>
    </lineage>
</organism>
<proteinExistence type="predicted"/>
<gene>
    <name evidence="3" type="ORF">CHS0354_026418</name>
</gene>
<reference evidence="3" key="3">
    <citation type="submission" date="2023-05" db="EMBL/GenBank/DDBJ databases">
        <authorList>
            <person name="Smith C.H."/>
        </authorList>
    </citation>
    <scope>NUCLEOTIDE SEQUENCE</scope>
    <source>
        <strain evidence="3">CHS0354</strain>
        <tissue evidence="3">Mantle</tissue>
    </source>
</reference>
<dbReference type="Pfam" id="PF16026">
    <property type="entry name" value="MIEAP"/>
    <property type="match status" value="1"/>
</dbReference>
<protein>
    <recommendedName>
        <fullName evidence="2">Mitochondria-eating protein C-terminal domain-containing protein</fullName>
    </recommendedName>
</protein>
<evidence type="ECO:0000259" key="2">
    <source>
        <dbReference type="Pfam" id="PF16026"/>
    </source>
</evidence>
<reference evidence="3" key="2">
    <citation type="journal article" date="2021" name="Genome Biol. Evol.">
        <title>Developing a high-quality reference genome for a parasitic bivalve with doubly uniparental inheritance (Bivalvia: Unionida).</title>
        <authorList>
            <person name="Smith C.H."/>
        </authorList>
    </citation>
    <scope>NUCLEOTIDE SEQUENCE</scope>
    <source>
        <strain evidence="3">CHS0354</strain>
        <tissue evidence="3">Mantle</tissue>
    </source>
</reference>
<comment type="caution">
    <text evidence="3">The sequence shown here is derived from an EMBL/GenBank/DDBJ whole genome shotgun (WGS) entry which is preliminary data.</text>
</comment>
<feature type="compositionally biased region" description="Basic and acidic residues" evidence="1">
    <location>
        <begin position="764"/>
        <end position="774"/>
    </location>
</feature>